<keyword evidence="2" id="KW-1185">Reference proteome</keyword>
<protein>
    <recommendedName>
        <fullName evidence="3">DUF1876 domain-containing protein</fullName>
    </recommendedName>
</protein>
<dbReference type="Proteomes" id="UP001501771">
    <property type="component" value="Unassembled WGS sequence"/>
</dbReference>
<dbReference type="EMBL" id="BAAAQR010000003">
    <property type="protein sequence ID" value="GAA2143292.1"/>
    <property type="molecule type" value="Genomic_DNA"/>
</dbReference>
<evidence type="ECO:0000313" key="1">
    <source>
        <dbReference type="EMBL" id="GAA2143292.1"/>
    </source>
</evidence>
<accession>A0ABN2ZK10</accession>
<organism evidence="1 2">
    <name type="scientific">Nocardioides koreensis</name>
    <dbReference type="NCBI Taxonomy" id="433651"/>
    <lineage>
        <taxon>Bacteria</taxon>
        <taxon>Bacillati</taxon>
        <taxon>Actinomycetota</taxon>
        <taxon>Actinomycetes</taxon>
        <taxon>Propionibacteriales</taxon>
        <taxon>Nocardioidaceae</taxon>
        <taxon>Nocardioides</taxon>
    </lineage>
</organism>
<reference evidence="1 2" key="1">
    <citation type="journal article" date="2019" name="Int. J. Syst. Evol. Microbiol.">
        <title>The Global Catalogue of Microorganisms (GCM) 10K type strain sequencing project: providing services to taxonomists for standard genome sequencing and annotation.</title>
        <authorList>
            <consortium name="The Broad Institute Genomics Platform"/>
            <consortium name="The Broad Institute Genome Sequencing Center for Infectious Disease"/>
            <person name="Wu L."/>
            <person name="Ma J."/>
        </authorList>
    </citation>
    <scope>NUCLEOTIDE SEQUENCE [LARGE SCALE GENOMIC DNA]</scope>
    <source>
        <strain evidence="1 2">JCM 16022</strain>
    </source>
</reference>
<dbReference type="RefSeq" id="WP_344149797.1">
    <property type="nucleotide sequence ID" value="NZ_BAAAQR010000003.1"/>
</dbReference>
<gene>
    <name evidence="1" type="ORF">GCM10009844_15610</name>
</gene>
<proteinExistence type="predicted"/>
<evidence type="ECO:0000313" key="2">
    <source>
        <dbReference type="Proteomes" id="UP001501771"/>
    </source>
</evidence>
<comment type="caution">
    <text evidence="1">The sequence shown here is derived from an EMBL/GenBank/DDBJ whole genome shotgun (WGS) entry which is preliminary data.</text>
</comment>
<evidence type="ECO:0008006" key="3">
    <source>
        <dbReference type="Google" id="ProtNLM"/>
    </source>
</evidence>
<sequence length="95" mass="10185">MAPTRDTHRPEPCPAWCSIGHRAVREAEVHLGGALLVRRTVLRLCTTIDTAAGTEDGPFVLLGSSEFTLHEAEALIAALSQLVDQGRQSLPAQQA</sequence>
<name>A0ABN2ZK10_9ACTN</name>